<name>A0A2T5UUC7_9HYPH</name>
<organism evidence="2 3">
    <name type="scientific">Breoghania corrubedonensis</name>
    <dbReference type="NCBI Taxonomy" id="665038"/>
    <lineage>
        <taxon>Bacteria</taxon>
        <taxon>Pseudomonadati</taxon>
        <taxon>Pseudomonadota</taxon>
        <taxon>Alphaproteobacteria</taxon>
        <taxon>Hyphomicrobiales</taxon>
        <taxon>Stappiaceae</taxon>
        <taxon>Breoghania</taxon>
    </lineage>
</organism>
<comment type="caution">
    <text evidence="2">The sequence shown here is derived from an EMBL/GenBank/DDBJ whole genome shotgun (WGS) entry which is preliminary data.</text>
</comment>
<evidence type="ECO:0000313" key="2">
    <source>
        <dbReference type="EMBL" id="PTW55061.1"/>
    </source>
</evidence>
<dbReference type="GO" id="GO:0043856">
    <property type="term" value="F:anti-sigma factor antagonist activity"/>
    <property type="evidence" value="ECO:0007669"/>
    <property type="project" value="TreeGrafter"/>
</dbReference>
<dbReference type="PROSITE" id="PS50801">
    <property type="entry name" value="STAS"/>
    <property type="match status" value="1"/>
</dbReference>
<gene>
    <name evidence="2" type="ORF">C8N35_113102</name>
</gene>
<keyword evidence="3" id="KW-1185">Reference proteome</keyword>
<dbReference type="Gene3D" id="3.30.750.24">
    <property type="entry name" value="STAS domain"/>
    <property type="match status" value="1"/>
</dbReference>
<dbReference type="SUPFAM" id="SSF52091">
    <property type="entry name" value="SpoIIaa-like"/>
    <property type="match status" value="1"/>
</dbReference>
<evidence type="ECO:0000313" key="3">
    <source>
        <dbReference type="Proteomes" id="UP000244081"/>
    </source>
</evidence>
<dbReference type="Proteomes" id="UP000244081">
    <property type="component" value="Unassembled WGS sequence"/>
</dbReference>
<sequence length="101" mass="11147">MNAQTSQTGQTHHIKLSGRLVFSDHAEFRHLLNQITAAKVESCIIDLSELQSIDSSGLGMFMVALETGKENGWSLTLRSPQGHVKALIELGKFDKLLNVEK</sequence>
<dbReference type="PANTHER" id="PTHR33495:SF2">
    <property type="entry name" value="ANTI-SIGMA FACTOR ANTAGONIST TM_1081-RELATED"/>
    <property type="match status" value="1"/>
</dbReference>
<dbReference type="AlphaFoldDB" id="A0A2T5UUC7"/>
<dbReference type="InterPro" id="IPR036513">
    <property type="entry name" value="STAS_dom_sf"/>
</dbReference>
<dbReference type="Pfam" id="PF01740">
    <property type="entry name" value="STAS"/>
    <property type="match status" value="1"/>
</dbReference>
<protein>
    <submittedName>
        <fullName evidence="2">Anti-anti-sigma factor</fullName>
    </submittedName>
</protein>
<feature type="domain" description="STAS" evidence="1">
    <location>
        <begin position="14"/>
        <end position="101"/>
    </location>
</feature>
<accession>A0A2T5UUC7</accession>
<proteinExistence type="predicted"/>
<dbReference type="PANTHER" id="PTHR33495">
    <property type="entry name" value="ANTI-SIGMA FACTOR ANTAGONIST TM_1081-RELATED-RELATED"/>
    <property type="match status" value="1"/>
</dbReference>
<dbReference type="RefSeq" id="WP_107991930.1">
    <property type="nucleotide sequence ID" value="NZ_QAYG01000013.1"/>
</dbReference>
<dbReference type="EMBL" id="QAYG01000013">
    <property type="protein sequence ID" value="PTW55061.1"/>
    <property type="molecule type" value="Genomic_DNA"/>
</dbReference>
<dbReference type="CDD" id="cd07043">
    <property type="entry name" value="STAS_anti-anti-sigma_factors"/>
    <property type="match status" value="1"/>
</dbReference>
<dbReference type="OrthoDB" id="8236316at2"/>
<dbReference type="InterPro" id="IPR002645">
    <property type="entry name" value="STAS_dom"/>
</dbReference>
<evidence type="ECO:0000259" key="1">
    <source>
        <dbReference type="PROSITE" id="PS50801"/>
    </source>
</evidence>
<reference evidence="2 3" key="1">
    <citation type="submission" date="2018-04" db="EMBL/GenBank/DDBJ databases">
        <title>Genomic Encyclopedia of Archaeal and Bacterial Type Strains, Phase II (KMG-II): from individual species to whole genera.</title>
        <authorList>
            <person name="Goeker M."/>
        </authorList>
    </citation>
    <scope>NUCLEOTIDE SEQUENCE [LARGE SCALE GENOMIC DNA]</scope>
    <source>
        <strain evidence="2 3">DSM 23382</strain>
    </source>
</reference>